<dbReference type="InterPro" id="IPR042836">
    <property type="entry name" value="SIG15"/>
</dbReference>
<dbReference type="eggNOG" id="ENOG502RFMV">
    <property type="taxonomic scope" value="Eukaryota"/>
</dbReference>
<dbReference type="InterPro" id="IPR013098">
    <property type="entry name" value="Ig_I-set"/>
</dbReference>
<dbReference type="Bgee" id="ENSMODG00000003137">
    <property type="expression patterns" value="Expressed in skeleton of lower jaw and 2 other cell types or tissues"/>
</dbReference>
<keyword evidence="1" id="KW-0812">Transmembrane</keyword>
<dbReference type="InterPro" id="IPR036179">
    <property type="entry name" value="Ig-like_dom_sf"/>
</dbReference>
<evidence type="ECO:0000313" key="3">
    <source>
        <dbReference type="Ensembl" id="ENSMODP00000003822.3"/>
    </source>
</evidence>
<dbReference type="PROSITE" id="PS50835">
    <property type="entry name" value="IG_LIKE"/>
    <property type="match status" value="2"/>
</dbReference>
<evidence type="ECO:0000256" key="1">
    <source>
        <dbReference type="SAM" id="Phobius"/>
    </source>
</evidence>
<dbReference type="InterPro" id="IPR003599">
    <property type="entry name" value="Ig_sub"/>
</dbReference>
<dbReference type="GeneTree" id="ENSGT01150000286907"/>
<dbReference type="Gene3D" id="2.60.40.10">
    <property type="entry name" value="Immunoglobulins"/>
    <property type="match status" value="2"/>
</dbReference>
<dbReference type="Pfam" id="PF07686">
    <property type="entry name" value="V-set"/>
    <property type="match status" value="1"/>
</dbReference>
<protein>
    <recommendedName>
        <fullName evidence="2">Ig-like domain-containing protein</fullName>
    </recommendedName>
</protein>
<keyword evidence="4" id="KW-1185">Reference proteome</keyword>
<reference evidence="3 4" key="1">
    <citation type="journal article" date="2007" name="Nature">
        <title>Genome of the marsupial Monodelphis domestica reveals innovation in non-coding sequences.</title>
        <authorList>
            <person name="Mikkelsen T.S."/>
            <person name="Wakefield M.J."/>
            <person name="Aken B."/>
            <person name="Amemiya C.T."/>
            <person name="Chang J.L."/>
            <person name="Duke S."/>
            <person name="Garber M."/>
            <person name="Gentles A.J."/>
            <person name="Goodstadt L."/>
            <person name="Heger A."/>
            <person name="Jurka J."/>
            <person name="Kamal M."/>
            <person name="Mauceli E."/>
            <person name="Searle S.M."/>
            <person name="Sharpe T."/>
            <person name="Baker M.L."/>
            <person name="Batzer M.A."/>
            <person name="Benos P.V."/>
            <person name="Belov K."/>
            <person name="Clamp M."/>
            <person name="Cook A."/>
            <person name="Cuff J."/>
            <person name="Das R."/>
            <person name="Davidow L."/>
            <person name="Deakin J.E."/>
            <person name="Fazzari M.J."/>
            <person name="Glass J.L."/>
            <person name="Grabherr M."/>
            <person name="Greally J.M."/>
            <person name="Gu W."/>
            <person name="Hore T.A."/>
            <person name="Huttley G.A."/>
            <person name="Kleber M."/>
            <person name="Jirtle R.L."/>
            <person name="Koina E."/>
            <person name="Lee J.T."/>
            <person name="Mahony S."/>
            <person name="Marra M.A."/>
            <person name="Miller R.D."/>
            <person name="Nicholls R.D."/>
            <person name="Oda M."/>
            <person name="Papenfuss A.T."/>
            <person name="Parra Z.E."/>
            <person name="Pollock D.D."/>
            <person name="Ray D.A."/>
            <person name="Schein J.E."/>
            <person name="Speed T.P."/>
            <person name="Thompson K."/>
            <person name="VandeBerg J.L."/>
            <person name="Wade C.M."/>
            <person name="Walker J.A."/>
            <person name="Waters P.D."/>
            <person name="Webber C."/>
            <person name="Weidman J.R."/>
            <person name="Xie X."/>
            <person name="Zody M.C."/>
            <person name="Baldwin J."/>
            <person name="Abdouelleil A."/>
            <person name="Abdulkadir J."/>
            <person name="Abebe A."/>
            <person name="Abera B."/>
            <person name="Abreu J."/>
            <person name="Acer S.C."/>
            <person name="Aftuck L."/>
            <person name="Alexander A."/>
            <person name="An P."/>
            <person name="Anderson E."/>
            <person name="Anderson S."/>
            <person name="Arachi H."/>
            <person name="Azer M."/>
            <person name="Bachantsang P."/>
            <person name="Barry A."/>
            <person name="Bayul T."/>
            <person name="Berlin A."/>
            <person name="Bessette D."/>
            <person name="Bloom T."/>
            <person name="Bloom T."/>
            <person name="Boguslavskiy L."/>
            <person name="Bonnet C."/>
            <person name="Boukhgalter B."/>
            <person name="Bourzgui I."/>
            <person name="Brown A."/>
            <person name="Cahill P."/>
            <person name="Channer S."/>
            <person name="Cheshatsang Y."/>
            <person name="Chuda L."/>
            <person name="Citroen M."/>
            <person name="Collymore A."/>
            <person name="Cooke P."/>
            <person name="Costello M."/>
            <person name="D'Aco K."/>
            <person name="Daza R."/>
            <person name="De Haan G."/>
            <person name="DeGray S."/>
            <person name="DeMaso C."/>
            <person name="Dhargay N."/>
            <person name="Dooley K."/>
            <person name="Dooley E."/>
            <person name="Doricent M."/>
            <person name="Dorje P."/>
            <person name="Dorjee K."/>
            <person name="Dupes A."/>
            <person name="Elong R."/>
            <person name="Falk J."/>
            <person name="Farina A."/>
            <person name="Faro S."/>
            <person name="Ferguson D."/>
            <person name="Fisher S."/>
            <person name="Foley C.D."/>
            <person name="Franke A."/>
            <person name="Friedrich D."/>
            <person name="Gadbois L."/>
            <person name="Gearin G."/>
            <person name="Gearin C.R."/>
            <person name="Giannoukos G."/>
            <person name="Goode T."/>
            <person name="Graham J."/>
            <person name="Grandbois E."/>
            <person name="Grewal S."/>
            <person name="Gyaltsen K."/>
            <person name="Hafez N."/>
            <person name="Hagos B."/>
            <person name="Hall J."/>
            <person name="Henson C."/>
            <person name="Hollinger A."/>
            <person name="Honan T."/>
            <person name="Huard M.D."/>
            <person name="Hughes L."/>
            <person name="Hurhula B."/>
            <person name="Husby M.E."/>
            <person name="Kamat A."/>
            <person name="Kanga B."/>
            <person name="Kashin S."/>
            <person name="Khazanovich D."/>
            <person name="Kisner P."/>
            <person name="Lance K."/>
            <person name="Lara M."/>
            <person name="Lee W."/>
            <person name="Lennon N."/>
            <person name="Letendre F."/>
            <person name="LeVine R."/>
            <person name="Lipovsky A."/>
            <person name="Liu X."/>
            <person name="Liu J."/>
            <person name="Liu S."/>
            <person name="Lokyitsang T."/>
            <person name="Lokyitsang Y."/>
            <person name="Lubonja R."/>
            <person name="Lui A."/>
            <person name="MacDonald P."/>
            <person name="Magnisalis V."/>
            <person name="Maru K."/>
            <person name="Matthews C."/>
            <person name="McCusker W."/>
            <person name="McDonough S."/>
            <person name="Mehta T."/>
            <person name="Meldrim J."/>
            <person name="Meneus L."/>
            <person name="Mihai O."/>
            <person name="Mihalev A."/>
            <person name="Mihova T."/>
            <person name="Mittelman R."/>
            <person name="Mlenga V."/>
            <person name="Montmayeur A."/>
            <person name="Mulrain L."/>
            <person name="Navidi A."/>
            <person name="Naylor J."/>
            <person name="Negash T."/>
            <person name="Nguyen T."/>
            <person name="Nguyen N."/>
            <person name="Nicol R."/>
            <person name="Norbu C."/>
            <person name="Norbu N."/>
            <person name="Novod N."/>
            <person name="O'Neill B."/>
            <person name="Osman S."/>
            <person name="Markiewicz E."/>
            <person name="Oyono O.L."/>
            <person name="Patti C."/>
            <person name="Phunkhang P."/>
            <person name="Pierre F."/>
            <person name="Priest M."/>
            <person name="Raghuraman S."/>
            <person name="Rege F."/>
            <person name="Reyes R."/>
            <person name="Rise C."/>
            <person name="Rogov P."/>
            <person name="Ross K."/>
            <person name="Ryan E."/>
            <person name="Settipalli S."/>
            <person name="Shea T."/>
            <person name="Sherpa N."/>
            <person name="Shi L."/>
            <person name="Shih D."/>
            <person name="Sparrow T."/>
            <person name="Spaulding J."/>
            <person name="Stalker J."/>
            <person name="Stange-Thomann N."/>
            <person name="Stavropoulos S."/>
            <person name="Stone C."/>
            <person name="Strader C."/>
            <person name="Tesfaye S."/>
            <person name="Thomson T."/>
            <person name="Thoulutsang Y."/>
            <person name="Thoulutsang D."/>
            <person name="Topham K."/>
            <person name="Topping I."/>
            <person name="Tsamla T."/>
            <person name="Vassiliev H."/>
            <person name="Vo A."/>
            <person name="Wangchuk T."/>
            <person name="Wangdi T."/>
            <person name="Weiand M."/>
            <person name="Wilkinson J."/>
            <person name="Wilson A."/>
            <person name="Yadav S."/>
            <person name="Young G."/>
            <person name="Yu Q."/>
            <person name="Zembek L."/>
            <person name="Zhong D."/>
            <person name="Zimmer A."/>
            <person name="Zwirko Z."/>
            <person name="Jaffe D.B."/>
            <person name="Alvarez P."/>
            <person name="Brockman W."/>
            <person name="Butler J."/>
            <person name="Chin C."/>
            <person name="Gnerre S."/>
            <person name="MacCallum I."/>
            <person name="Graves J.A."/>
            <person name="Ponting C.P."/>
            <person name="Breen M."/>
            <person name="Samollow P.B."/>
            <person name="Lander E.S."/>
            <person name="Lindblad-Toh K."/>
        </authorList>
    </citation>
    <scope>NUCLEOTIDE SEQUENCE [LARGE SCALE GENOMIC DNA]</scope>
</reference>
<keyword evidence="1" id="KW-1133">Transmembrane helix</keyword>
<dbReference type="PANTHER" id="PTHR46942">
    <property type="entry name" value="SIALIC ACID-BINDING IG-LIKE LECTIN 15"/>
    <property type="match status" value="1"/>
</dbReference>
<dbReference type="PANTHER" id="PTHR46942:SF1">
    <property type="entry name" value="SIALIC ACID-BINDING IG-LIKE LECTIN 15"/>
    <property type="match status" value="1"/>
</dbReference>
<dbReference type="HOGENOM" id="CLU_076258_0_0_1"/>
<dbReference type="Pfam" id="PF07679">
    <property type="entry name" value="I-set"/>
    <property type="match status" value="1"/>
</dbReference>
<name>F6WUM5_MONDO</name>
<dbReference type="InterPro" id="IPR013783">
    <property type="entry name" value="Ig-like_fold"/>
</dbReference>
<reference evidence="3" key="2">
    <citation type="submission" date="2025-08" db="UniProtKB">
        <authorList>
            <consortium name="Ensembl"/>
        </authorList>
    </citation>
    <scope>IDENTIFICATION</scope>
</reference>
<dbReference type="SUPFAM" id="SSF48726">
    <property type="entry name" value="Immunoglobulin"/>
    <property type="match status" value="2"/>
</dbReference>
<organism evidence="3 4">
    <name type="scientific">Monodelphis domestica</name>
    <name type="common">Gray short-tailed opossum</name>
    <dbReference type="NCBI Taxonomy" id="13616"/>
    <lineage>
        <taxon>Eukaryota</taxon>
        <taxon>Metazoa</taxon>
        <taxon>Chordata</taxon>
        <taxon>Craniata</taxon>
        <taxon>Vertebrata</taxon>
        <taxon>Euteleostomi</taxon>
        <taxon>Mammalia</taxon>
        <taxon>Metatheria</taxon>
        <taxon>Didelphimorphia</taxon>
        <taxon>Didelphidae</taxon>
        <taxon>Monodelphis</taxon>
    </lineage>
</organism>
<dbReference type="AlphaFoldDB" id="F6WUM5"/>
<feature type="transmembrane region" description="Helical" evidence="1">
    <location>
        <begin position="253"/>
        <end position="276"/>
    </location>
</feature>
<feature type="domain" description="Ig-like" evidence="2">
    <location>
        <begin position="35"/>
        <end position="153"/>
    </location>
</feature>
<proteinExistence type="predicted"/>
<sequence>CLTLHGLICKQSWQLPTGYDSREKTDAGVYLLGAPSHKWSMQVPSDVTGEAGGGVVLLCTFTHPHKYYDGMITVIWRIREPFNGSQVFRCVVHSNSDHCQTTVSYKGKYKLLGNPRHNNISIRLDNLTWMDDNRYFCRVEFAGDIHDRYESRSGIRLHVIAAPRIINITVLPGPDHIFSARCTAEGEPLPSLTWTGPSAGNSTSVYSQSHQITKELHALAQDGRYTCTATNSLGHAEGSVYFYKFRAAGDSSVLLTLLFALGIKLLLLLVILGAFACQSKGGCFFKVFSNPRIQQERIKLRQQ</sequence>
<dbReference type="InterPro" id="IPR013106">
    <property type="entry name" value="Ig_V-set"/>
</dbReference>
<dbReference type="InterPro" id="IPR007110">
    <property type="entry name" value="Ig-like_dom"/>
</dbReference>
<dbReference type="Proteomes" id="UP000002280">
    <property type="component" value="Chromosome 3"/>
</dbReference>
<dbReference type="SMART" id="SM00409">
    <property type="entry name" value="IG"/>
    <property type="match status" value="2"/>
</dbReference>
<evidence type="ECO:0000313" key="4">
    <source>
        <dbReference type="Proteomes" id="UP000002280"/>
    </source>
</evidence>
<dbReference type="Ensembl" id="ENSMODT00000003907.3">
    <property type="protein sequence ID" value="ENSMODP00000003822.3"/>
    <property type="gene ID" value="ENSMODG00000003137.3"/>
</dbReference>
<feature type="domain" description="Ig-like" evidence="2">
    <location>
        <begin position="163"/>
        <end position="241"/>
    </location>
</feature>
<accession>F6WUM5</accession>
<keyword evidence="1" id="KW-0472">Membrane</keyword>
<evidence type="ECO:0000259" key="2">
    <source>
        <dbReference type="PROSITE" id="PS50835"/>
    </source>
</evidence>
<reference evidence="3" key="3">
    <citation type="submission" date="2025-09" db="UniProtKB">
        <authorList>
            <consortium name="Ensembl"/>
        </authorList>
    </citation>
    <scope>IDENTIFICATION</scope>
</reference>